<keyword evidence="3" id="KW-1185">Reference proteome</keyword>
<keyword evidence="1" id="KW-0732">Signal</keyword>
<name>A0AAN6XQE7_9PEZI</name>
<protein>
    <recommendedName>
        <fullName evidence="4">Secreted protein</fullName>
    </recommendedName>
</protein>
<sequence>MMQHIRMIVCSLAWSQACQCLAPWGFLFHGSEVDLQQAVFCFSPASRRSPPFCLIRSLLPVARQPSVWLFFFVRCLAFVVE</sequence>
<evidence type="ECO:0000313" key="3">
    <source>
        <dbReference type="Proteomes" id="UP001303160"/>
    </source>
</evidence>
<comment type="caution">
    <text evidence="2">The sequence shown here is derived from an EMBL/GenBank/DDBJ whole genome shotgun (WGS) entry which is preliminary data.</text>
</comment>
<dbReference type="AlphaFoldDB" id="A0AAN6XQE7"/>
<dbReference type="PROSITE" id="PS51257">
    <property type="entry name" value="PROKAR_LIPOPROTEIN"/>
    <property type="match status" value="1"/>
</dbReference>
<accession>A0AAN6XQE7</accession>
<organism evidence="2 3">
    <name type="scientific">Triangularia verruculosa</name>
    <dbReference type="NCBI Taxonomy" id="2587418"/>
    <lineage>
        <taxon>Eukaryota</taxon>
        <taxon>Fungi</taxon>
        <taxon>Dikarya</taxon>
        <taxon>Ascomycota</taxon>
        <taxon>Pezizomycotina</taxon>
        <taxon>Sordariomycetes</taxon>
        <taxon>Sordariomycetidae</taxon>
        <taxon>Sordariales</taxon>
        <taxon>Podosporaceae</taxon>
        <taxon>Triangularia</taxon>
    </lineage>
</organism>
<evidence type="ECO:0000256" key="1">
    <source>
        <dbReference type="SAM" id="SignalP"/>
    </source>
</evidence>
<evidence type="ECO:0000313" key="2">
    <source>
        <dbReference type="EMBL" id="KAK4204611.1"/>
    </source>
</evidence>
<gene>
    <name evidence="2" type="ORF">QBC40DRAFT_91759</name>
</gene>
<proteinExistence type="predicted"/>
<dbReference type="Proteomes" id="UP001303160">
    <property type="component" value="Unassembled WGS sequence"/>
</dbReference>
<dbReference type="EMBL" id="MU863881">
    <property type="protein sequence ID" value="KAK4204611.1"/>
    <property type="molecule type" value="Genomic_DNA"/>
</dbReference>
<feature type="chain" id="PRO_5042976393" description="Secreted protein" evidence="1">
    <location>
        <begin position="21"/>
        <end position="81"/>
    </location>
</feature>
<evidence type="ECO:0008006" key="4">
    <source>
        <dbReference type="Google" id="ProtNLM"/>
    </source>
</evidence>
<feature type="signal peptide" evidence="1">
    <location>
        <begin position="1"/>
        <end position="20"/>
    </location>
</feature>
<reference evidence="2" key="1">
    <citation type="journal article" date="2023" name="Mol. Phylogenet. Evol.">
        <title>Genome-scale phylogeny and comparative genomics of the fungal order Sordariales.</title>
        <authorList>
            <person name="Hensen N."/>
            <person name="Bonometti L."/>
            <person name="Westerberg I."/>
            <person name="Brannstrom I.O."/>
            <person name="Guillou S."/>
            <person name="Cros-Aarteil S."/>
            <person name="Calhoun S."/>
            <person name="Haridas S."/>
            <person name="Kuo A."/>
            <person name="Mondo S."/>
            <person name="Pangilinan J."/>
            <person name="Riley R."/>
            <person name="LaButti K."/>
            <person name="Andreopoulos B."/>
            <person name="Lipzen A."/>
            <person name="Chen C."/>
            <person name="Yan M."/>
            <person name="Daum C."/>
            <person name="Ng V."/>
            <person name="Clum A."/>
            <person name="Steindorff A."/>
            <person name="Ohm R.A."/>
            <person name="Martin F."/>
            <person name="Silar P."/>
            <person name="Natvig D.O."/>
            <person name="Lalanne C."/>
            <person name="Gautier V."/>
            <person name="Ament-Velasquez S.L."/>
            <person name="Kruys A."/>
            <person name="Hutchinson M.I."/>
            <person name="Powell A.J."/>
            <person name="Barry K."/>
            <person name="Miller A.N."/>
            <person name="Grigoriev I.V."/>
            <person name="Debuchy R."/>
            <person name="Gladieux P."/>
            <person name="Hiltunen Thoren M."/>
            <person name="Johannesson H."/>
        </authorList>
    </citation>
    <scope>NUCLEOTIDE SEQUENCE</scope>
    <source>
        <strain evidence="2">CBS 315.58</strain>
    </source>
</reference>
<reference evidence="2" key="2">
    <citation type="submission" date="2023-05" db="EMBL/GenBank/DDBJ databases">
        <authorList>
            <consortium name="Lawrence Berkeley National Laboratory"/>
            <person name="Steindorff A."/>
            <person name="Hensen N."/>
            <person name="Bonometti L."/>
            <person name="Westerberg I."/>
            <person name="Brannstrom I.O."/>
            <person name="Guillou S."/>
            <person name="Cros-Aarteil S."/>
            <person name="Calhoun S."/>
            <person name="Haridas S."/>
            <person name="Kuo A."/>
            <person name="Mondo S."/>
            <person name="Pangilinan J."/>
            <person name="Riley R."/>
            <person name="Labutti K."/>
            <person name="Andreopoulos B."/>
            <person name="Lipzen A."/>
            <person name="Chen C."/>
            <person name="Yanf M."/>
            <person name="Daum C."/>
            <person name="Ng V."/>
            <person name="Clum A."/>
            <person name="Ohm R."/>
            <person name="Martin F."/>
            <person name="Silar P."/>
            <person name="Natvig D."/>
            <person name="Lalanne C."/>
            <person name="Gautier V."/>
            <person name="Ament-Velasquez S.L."/>
            <person name="Kruys A."/>
            <person name="Hutchinson M.I."/>
            <person name="Powell A.J."/>
            <person name="Barry K."/>
            <person name="Miller A.N."/>
            <person name="Grigoriev I.V."/>
            <person name="Debuchy R."/>
            <person name="Gladieux P."/>
            <person name="Thoren M.H."/>
            <person name="Johannesson H."/>
        </authorList>
    </citation>
    <scope>NUCLEOTIDE SEQUENCE</scope>
    <source>
        <strain evidence="2">CBS 315.58</strain>
    </source>
</reference>